<dbReference type="Proteomes" id="UP000475862">
    <property type="component" value="Unassembled WGS sequence"/>
</dbReference>
<dbReference type="InterPro" id="IPR048365">
    <property type="entry name" value="TNP-like_RNaseH_N"/>
</dbReference>
<proteinExistence type="predicted"/>
<keyword evidence="1" id="KW-0479">Metal-binding</keyword>
<feature type="coiled-coil region" evidence="6">
    <location>
        <begin position="144"/>
        <end position="185"/>
    </location>
</feature>
<evidence type="ECO:0000256" key="1">
    <source>
        <dbReference type="ARBA" id="ARBA00022723"/>
    </source>
</evidence>
<dbReference type="SUPFAM" id="SSF57716">
    <property type="entry name" value="Glucocorticoid receptor-like (DNA-binding domain)"/>
    <property type="match status" value="1"/>
</dbReference>
<keyword evidence="2 5" id="KW-0863">Zinc-finger</keyword>
<dbReference type="InterPro" id="IPR006612">
    <property type="entry name" value="THAP_Znf"/>
</dbReference>
<keyword evidence="4 5" id="KW-0238">DNA-binding</keyword>
<evidence type="ECO:0000313" key="8">
    <source>
        <dbReference type="EMBL" id="KAE9525828.1"/>
    </source>
</evidence>
<dbReference type="InterPro" id="IPR048367">
    <property type="entry name" value="TNP-like_RNaseH_C"/>
</dbReference>
<evidence type="ECO:0000256" key="4">
    <source>
        <dbReference type="ARBA" id="ARBA00023125"/>
    </source>
</evidence>
<feature type="domain" description="THAP-type" evidence="7">
    <location>
        <begin position="1"/>
        <end position="76"/>
    </location>
</feature>
<dbReference type="InterPro" id="IPR048366">
    <property type="entry name" value="TNP-like_GBD"/>
</dbReference>
<evidence type="ECO:0000259" key="7">
    <source>
        <dbReference type="PROSITE" id="PS50950"/>
    </source>
</evidence>
<sequence length="984" mass="113285">MVHICKVCNVSSKDNKDIPFHRFPKNLEKRQKWASALGLQQIGDWQYVCGNHFTSDCYIFSNARKILKPDVIPFVVHNSDGESCSPIPSTSGTDNYSQVIYRTPSTPKRKNVELSSEVTSSKISRFGDLSLRDFETPNRAARNFKVIKTTVSQLRRKNKNLKQKFKRLEKKVETLNDLLEILKKKSLMTDFAADNLMALGSDILEKLIKNGLSGKKHPYTEEIKQFSIKLQYYSPKAYNYIRKTFAKLLPHPRTLRRLYMVVDGNPGFTKESFEAIANEAKNLKKRYINMGAEYSYENDDIPLAKNALLFLVVGINGYWKMPIAYFLIDGLNGGERANLLTRAIDLLYDTGIHLCSVTFDGASVNNKMFTELGANFNIDNGKSYIINNHGHKLYIYYDPAHMLKLIRNAWEFKSVIINSKEENICWKYIKMLYEIEQQEGLRARTKLTKRHIEFHNEKMNVRLAAQTLSDSVADALSYLKNRNDLLSDVEPTAEFIKYINNAFSILNSRSKFSKNPYNKAISKFPRGVKVINSGRKTGFVGFILSLQNAISMFHDLLAKIDLYFFPIYKISQDHIETTFSAIRSRLGYYNNPTCREFKAAYKRIIIHYEVVGSVFGNCSMLENTKHVSVNTSKFEKNVMFNLNSRWLPERHLDDHDYFETYINMTKYMEDTCYYIAGFVVKKLLKKVDCQHSLIKPGCNNDNENSLITLKNRGGLIIPSKSVKTICEEVERIFRAHEPIYFSSTRNKFCQSQTSALDTHQNKLINLIAVTYVDIRVFHELHLRNLAKAAIKSFREDGDLEESLNETDLTFTEDNLLINLNCEQTSVNKTVDEENSKKSIGSVNKSSQLQNLLSECPQPTIRMEINTVLRHAFSVGLSEHVAILRKINIPNTTSGYFMTEDDLSYLADQFNKNLIIISKYKNTANNVLNTAIIYWKKNHSTITLIHENNHWTPALINRESSTLTLHNTCVTCHVQEIERCNMEWM</sequence>
<dbReference type="SMART" id="SM00692">
    <property type="entry name" value="DM3"/>
    <property type="match status" value="1"/>
</dbReference>
<dbReference type="Pfam" id="PF21787">
    <property type="entry name" value="TNP-like_RNaseH_N"/>
    <property type="match status" value="1"/>
</dbReference>
<evidence type="ECO:0000256" key="3">
    <source>
        <dbReference type="ARBA" id="ARBA00022833"/>
    </source>
</evidence>
<organism evidence="8 9">
    <name type="scientific">Aphis glycines</name>
    <name type="common">Soybean aphid</name>
    <dbReference type="NCBI Taxonomy" id="307491"/>
    <lineage>
        <taxon>Eukaryota</taxon>
        <taxon>Metazoa</taxon>
        <taxon>Ecdysozoa</taxon>
        <taxon>Arthropoda</taxon>
        <taxon>Hexapoda</taxon>
        <taxon>Insecta</taxon>
        <taxon>Pterygota</taxon>
        <taxon>Neoptera</taxon>
        <taxon>Paraneoptera</taxon>
        <taxon>Hemiptera</taxon>
        <taxon>Sternorrhyncha</taxon>
        <taxon>Aphidomorpha</taxon>
        <taxon>Aphidoidea</taxon>
        <taxon>Aphididae</taxon>
        <taxon>Aphidini</taxon>
        <taxon>Aphis</taxon>
        <taxon>Aphis</taxon>
    </lineage>
</organism>
<dbReference type="Pfam" id="PF05485">
    <property type="entry name" value="THAP"/>
    <property type="match status" value="1"/>
</dbReference>
<dbReference type="AlphaFoldDB" id="A0A6G0T5V8"/>
<evidence type="ECO:0000313" key="9">
    <source>
        <dbReference type="Proteomes" id="UP000475862"/>
    </source>
</evidence>
<name>A0A6G0T5V8_APHGL</name>
<protein>
    <recommendedName>
        <fullName evidence="7">THAP-type domain-containing protein</fullName>
    </recommendedName>
</protein>
<keyword evidence="6" id="KW-0175">Coiled coil</keyword>
<dbReference type="InterPro" id="IPR021896">
    <property type="entry name" value="THAP9-like_HTH"/>
</dbReference>
<gene>
    <name evidence="8" type="ORF">AGLY_014054</name>
</gene>
<dbReference type="GO" id="GO:0003677">
    <property type="term" value="F:DNA binding"/>
    <property type="evidence" value="ECO:0007669"/>
    <property type="project" value="UniProtKB-UniRule"/>
</dbReference>
<dbReference type="PANTHER" id="PTHR47577:SF2">
    <property type="entry name" value="THAP DOMAIN CONTAINING 9"/>
    <property type="match status" value="1"/>
</dbReference>
<accession>A0A6G0T5V8</accession>
<reference evidence="8 9" key="1">
    <citation type="submission" date="2019-08" db="EMBL/GenBank/DDBJ databases">
        <title>The genome of the soybean aphid Biotype 1, its phylome, world population structure and adaptation to the North American continent.</title>
        <authorList>
            <person name="Giordano R."/>
            <person name="Donthu R.K."/>
            <person name="Hernandez A.G."/>
            <person name="Wright C.L."/>
            <person name="Zimin A.V."/>
        </authorList>
    </citation>
    <scope>NUCLEOTIDE SEQUENCE [LARGE SCALE GENOMIC DNA]</scope>
    <source>
        <tissue evidence="8">Whole aphids</tissue>
    </source>
</reference>
<comment type="caution">
    <text evidence="8">The sequence shown here is derived from an EMBL/GenBank/DDBJ whole genome shotgun (WGS) entry which is preliminary data.</text>
</comment>
<dbReference type="Pfam" id="PF21789">
    <property type="entry name" value="TNP-like_RNaseH_C"/>
    <property type="match status" value="1"/>
</dbReference>
<dbReference type="Gene3D" id="6.20.210.20">
    <property type="entry name" value="THAP domain"/>
    <property type="match status" value="1"/>
</dbReference>
<keyword evidence="3" id="KW-0862">Zinc</keyword>
<dbReference type="EMBL" id="VYZN01000058">
    <property type="protein sequence ID" value="KAE9525828.1"/>
    <property type="molecule type" value="Genomic_DNA"/>
</dbReference>
<dbReference type="GO" id="GO:0008270">
    <property type="term" value="F:zinc ion binding"/>
    <property type="evidence" value="ECO:0007669"/>
    <property type="project" value="UniProtKB-KW"/>
</dbReference>
<dbReference type="Pfam" id="PF12017">
    <property type="entry name" value="Tnp_P_element"/>
    <property type="match status" value="1"/>
</dbReference>
<evidence type="ECO:0000256" key="6">
    <source>
        <dbReference type="SAM" id="Coils"/>
    </source>
</evidence>
<keyword evidence="9" id="KW-1185">Reference proteome</keyword>
<dbReference type="PANTHER" id="PTHR47577">
    <property type="entry name" value="THAP DOMAIN-CONTAINING PROTEIN 6"/>
    <property type="match status" value="1"/>
</dbReference>
<dbReference type="SMART" id="SM00980">
    <property type="entry name" value="THAP"/>
    <property type="match status" value="1"/>
</dbReference>
<evidence type="ECO:0000256" key="5">
    <source>
        <dbReference type="PROSITE-ProRule" id="PRU00309"/>
    </source>
</evidence>
<dbReference type="OrthoDB" id="6622448at2759"/>
<dbReference type="InterPro" id="IPR038441">
    <property type="entry name" value="THAP_Znf_sf"/>
</dbReference>
<dbReference type="PROSITE" id="PS50950">
    <property type="entry name" value="ZF_THAP"/>
    <property type="match status" value="1"/>
</dbReference>
<dbReference type="Pfam" id="PF21788">
    <property type="entry name" value="TNP-like_GBD"/>
    <property type="match status" value="1"/>
</dbReference>
<evidence type="ECO:0000256" key="2">
    <source>
        <dbReference type="ARBA" id="ARBA00022771"/>
    </source>
</evidence>